<gene>
    <name evidence="2" type="ORF">HPLM_LOCUS7519</name>
</gene>
<name>A0A0N4WAT9_HAEPC</name>
<dbReference type="WBParaSite" id="HPLM_0000752701-mRNA-1">
    <property type="protein sequence ID" value="HPLM_0000752701-mRNA-1"/>
    <property type="gene ID" value="HPLM_0000752701"/>
</dbReference>
<keyword evidence="1" id="KW-0812">Transmembrane</keyword>
<sequence length="228" mass="26208">MDRPPETDDEVGSDEILISDKKLNKERKEETEFVRSSPEQITQKIEYSTNKTTEEFERTREPSSQVITFSCRSSSRVIQQFWWFYRRGSCLADSVLLVHLVSALLAQVIPKKKMFLPSTVRNCIVLIEVVGLMERDLEAAQEEAISEEDVAEVSIEKHASATTIVIAMDVMATVMGTDQEVDMEEAAEEIPRDEVDFEEAETRYFRFHCFVVFLICCVTFIWLGCMHT</sequence>
<organism evidence="4">
    <name type="scientific">Haemonchus placei</name>
    <name type="common">Barber's pole worm</name>
    <dbReference type="NCBI Taxonomy" id="6290"/>
    <lineage>
        <taxon>Eukaryota</taxon>
        <taxon>Metazoa</taxon>
        <taxon>Ecdysozoa</taxon>
        <taxon>Nematoda</taxon>
        <taxon>Chromadorea</taxon>
        <taxon>Rhabditida</taxon>
        <taxon>Rhabditina</taxon>
        <taxon>Rhabditomorpha</taxon>
        <taxon>Strongyloidea</taxon>
        <taxon>Trichostrongylidae</taxon>
        <taxon>Haemonchus</taxon>
    </lineage>
</organism>
<protein>
    <submittedName>
        <fullName evidence="4">Transmembrane protein</fullName>
    </submittedName>
</protein>
<accession>A0A0N4WAT9</accession>
<dbReference type="Proteomes" id="UP000268014">
    <property type="component" value="Unassembled WGS sequence"/>
</dbReference>
<feature type="transmembrane region" description="Helical" evidence="1">
    <location>
        <begin position="205"/>
        <end position="225"/>
    </location>
</feature>
<keyword evidence="1" id="KW-1133">Transmembrane helix</keyword>
<proteinExistence type="predicted"/>
<evidence type="ECO:0000313" key="2">
    <source>
        <dbReference type="EMBL" id="VDO32167.1"/>
    </source>
</evidence>
<dbReference type="AlphaFoldDB" id="A0A0N4WAT9"/>
<evidence type="ECO:0000256" key="1">
    <source>
        <dbReference type="SAM" id="Phobius"/>
    </source>
</evidence>
<keyword evidence="3" id="KW-1185">Reference proteome</keyword>
<keyword evidence="1" id="KW-0472">Membrane</keyword>
<reference evidence="2 3" key="2">
    <citation type="submission" date="2018-11" db="EMBL/GenBank/DDBJ databases">
        <authorList>
            <consortium name="Pathogen Informatics"/>
        </authorList>
    </citation>
    <scope>NUCLEOTIDE SEQUENCE [LARGE SCALE GENOMIC DNA]</scope>
    <source>
        <strain evidence="2 3">MHpl1</strain>
    </source>
</reference>
<reference evidence="4" key="1">
    <citation type="submission" date="2017-02" db="UniProtKB">
        <authorList>
            <consortium name="WormBaseParasite"/>
        </authorList>
    </citation>
    <scope>IDENTIFICATION</scope>
</reference>
<dbReference type="EMBL" id="UZAF01016678">
    <property type="protein sequence ID" value="VDO32167.1"/>
    <property type="molecule type" value="Genomic_DNA"/>
</dbReference>
<evidence type="ECO:0000313" key="4">
    <source>
        <dbReference type="WBParaSite" id="HPLM_0000752701-mRNA-1"/>
    </source>
</evidence>
<evidence type="ECO:0000313" key="3">
    <source>
        <dbReference type="Proteomes" id="UP000268014"/>
    </source>
</evidence>